<dbReference type="SMART" id="SM00388">
    <property type="entry name" value="HisKA"/>
    <property type="match status" value="1"/>
</dbReference>
<protein>
    <recommendedName>
        <fullName evidence="3">histidine kinase</fullName>
        <ecNumber evidence="3">2.7.13.3</ecNumber>
    </recommendedName>
</protein>
<evidence type="ECO:0000256" key="7">
    <source>
        <dbReference type="ARBA" id="ARBA00022741"/>
    </source>
</evidence>
<evidence type="ECO:0000256" key="9">
    <source>
        <dbReference type="ARBA" id="ARBA00022840"/>
    </source>
</evidence>
<dbReference type="PROSITE" id="PS50110">
    <property type="entry name" value="RESPONSE_REGULATORY"/>
    <property type="match status" value="1"/>
</dbReference>
<dbReference type="AlphaFoldDB" id="A0A931C4C9"/>
<feature type="domain" description="Histidine kinase" evidence="13">
    <location>
        <begin position="318"/>
        <end position="534"/>
    </location>
</feature>
<keyword evidence="16" id="KW-1185">Reference proteome</keyword>
<dbReference type="SMART" id="SM00448">
    <property type="entry name" value="REC"/>
    <property type="match status" value="1"/>
</dbReference>
<dbReference type="Gene3D" id="1.10.287.130">
    <property type="match status" value="1"/>
</dbReference>
<dbReference type="SUPFAM" id="SSF52172">
    <property type="entry name" value="CheY-like"/>
    <property type="match status" value="1"/>
</dbReference>
<dbReference type="SUPFAM" id="SSF55781">
    <property type="entry name" value="GAF domain-like"/>
    <property type="match status" value="1"/>
</dbReference>
<evidence type="ECO:0000256" key="4">
    <source>
        <dbReference type="ARBA" id="ARBA00022475"/>
    </source>
</evidence>
<dbReference type="Proteomes" id="UP000598146">
    <property type="component" value="Unassembled WGS sequence"/>
</dbReference>
<evidence type="ECO:0000256" key="12">
    <source>
        <dbReference type="PROSITE-ProRule" id="PRU00169"/>
    </source>
</evidence>
<evidence type="ECO:0000256" key="11">
    <source>
        <dbReference type="ARBA" id="ARBA00023136"/>
    </source>
</evidence>
<evidence type="ECO:0000256" key="5">
    <source>
        <dbReference type="ARBA" id="ARBA00022553"/>
    </source>
</evidence>
<dbReference type="Gene3D" id="3.60.40.10">
    <property type="entry name" value="PPM-type phosphatase domain"/>
    <property type="match status" value="1"/>
</dbReference>
<keyword evidence="6" id="KW-0808">Transferase</keyword>
<dbReference type="InterPro" id="IPR036890">
    <property type="entry name" value="HATPase_C_sf"/>
</dbReference>
<comment type="caution">
    <text evidence="15">The sequence shown here is derived from an EMBL/GenBank/DDBJ whole genome shotgun (WGS) entry which is preliminary data.</text>
</comment>
<dbReference type="PRINTS" id="PR00344">
    <property type="entry name" value="BCTRLSENSOR"/>
</dbReference>
<proteinExistence type="predicted"/>
<evidence type="ECO:0000259" key="14">
    <source>
        <dbReference type="PROSITE" id="PS50110"/>
    </source>
</evidence>
<keyword evidence="8" id="KW-0418">Kinase</keyword>
<dbReference type="PANTHER" id="PTHR43547">
    <property type="entry name" value="TWO-COMPONENT HISTIDINE KINASE"/>
    <property type="match status" value="1"/>
</dbReference>
<dbReference type="PANTHER" id="PTHR43547:SF2">
    <property type="entry name" value="HYBRID SIGNAL TRANSDUCTION HISTIDINE KINASE C"/>
    <property type="match status" value="1"/>
</dbReference>
<dbReference type="InterPro" id="IPR003594">
    <property type="entry name" value="HATPase_dom"/>
</dbReference>
<dbReference type="Gene3D" id="3.30.450.20">
    <property type="entry name" value="PAS domain"/>
    <property type="match status" value="1"/>
</dbReference>
<accession>A0A931C4C9</accession>
<evidence type="ECO:0000256" key="10">
    <source>
        <dbReference type="ARBA" id="ARBA00023012"/>
    </source>
</evidence>
<evidence type="ECO:0000256" key="1">
    <source>
        <dbReference type="ARBA" id="ARBA00000085"/>
    </source>
</evidence>
<dbReference type="SUPFAM" id="SSF81606">
    <property type="entry name" value="PP2C-like"/>
    <property type="match status" value="1"/>
</dbReference>
<dbReference type="SUPFAM" id="SSF47384">
    <property type="entry name" value="Homodimeric domain of signal transducing histidine kinase"/>
    <property type="match status" value="1"/>
</dbReference>
<dbReference type="CDD" id="cd17574">
    <property type="entry name" value="REC_OmpR"/>
    <property type="match status" value="1"/>
</dbReference>
<evidence type="ECO:0000256" key="2">
    <source>
        <dbReference type="ARBA" id="ARBA00004236"/>
    </source>
</evidence>
<dbReference type="Gene3D" id="3.30.565.10">
    <property type="entry name" value="Histidine kinase-like ATPase, C-terminal domain"/>
    <property type="match status" value="2"/>
</dbReference>
<dbReference type="Pfam" id="PF00072">
    <property type="entry name" value="Response_reg"/>
    <property type="match status" value="1"/>
</dbReference>
<gene>
    <name evidence="15" type="ORF">I4J89_00185</name>
</gene>
<dbReference type="Gene3D" id="3.40.50.2300">
    <property type="match status" value="1"/>
</dbReference>
<reference evidence="15" key="1">
    <citation type="submission" date="2020-11" db="EMBL/GenBank/DDBJ databases">
        <title>Isolation and identification of active actinomycetes.</title>
        <authorList>
            <person name="Sun X."/>
        </authorList>
    </citation>
    <scope>NUCLEOTIDE SEQUENCE</scope>
    <source>
        <strain evidence="15">NEAU-A11</strain>
    </source>
</reference>
<dbReference type="CDD" id="cd16936">
    <property type="entry name" value="HATPase_RsbW-like"/>
    <property type="match status" value="1"/>
</dbReference>
<dbReference type="InterPro" id="IPR001789">
    <property type="entry name" value="Sig_transdc_resp-reg_receiver"/>
</dbReference>
<dbReference type="CDD" id="cd16922">
    <property type="entry name" value="HATPase_EvgS-ArcB-TorS-like"/>
    <property type="match status" value="1"/>
</dbReference>
<dbReference type="Pfam" id="PF00512">
    <property type="entry name" value="HisKA"/>
    <property type="match status" value="1"/>
</dbReference>
<dbReference type="InterPro" id="IPR036457">
    <property type="entry name" value="PPM-type-like_dom_sf"/>
</dbReference>
<dbReference type="SUPFAM" id="SSF55785">
    <property type="entry name" value="PYP-like sensor domain (PAS domain)"/>
    <property type="match status" value="1"/>
</dbReference>
<keyword evidence="9" id="KW-0067">ATP-binding</keyword>
<feature type="domain" description="Response regulatory" evidence="14">
    <location>
        <begin position="582"/>
        <end position="697"/>
    </location>
</feature>
<dbReference type="SMART" id="SM00331">
    <property type="entry name" value="PP2C_SIG"/>
    <property type="match status" value="1"/>
</dbReference>
<dbReference type="FunFam" id="1.10.287.130:FF:000045">
    <property type="entry name" value="Two-component system sensor histidine kinase/response regulator"/>
    <property type="match status" value="1"/>
</dbReference>
<evidence type="ECO:0000256" key="6">
    <source>
        <dbReference type="ARBA" id="ARBA00022679"/>
    </source>
</evidence>
<evidence type="ECO:0000259" key="13">
    <source>
        <dbReference type="PROSITE" id="PS50109"/>
    </source>
</evidence>
<dbReference type="GO" id="GO:0005524">
    <property type="term" value="F:ATP binding"/>
    <property type="evidence" value="ECO:0007669"/>
    <property type="project" value="UniProtKB-KW"/>
</dbReference>
<dbReference type="InterPro" id="IPR003661">
    <property type="entry name" value="HisK_dim/P_dom"/>
</dbReference>
<dbReference type="InterPro" id="IPR035965">
    <property type="entry name" value="PAS-like_dom_sf"/>
</dbReference>
<comment type="subcellular location">
    <subcellularLocation>
        <location evidence="2">Cell membrane</location>
    </subcellularLocation>
</comment>
<evidence type="ECO:0000256" key="3">
    <source>
        <dbReference type="ARBA" id="ARBA00012438"/>
    </source>
</evidence>
<dbReference type="PROSITE" id="PS50109">
    <property type="entry name" value="HIS_KIN"/>
    <property type="match status" value="1"/>
</dbReference>
<name>A0A931C4C9_9ACTN</name>
<dbReference type="GO" id="GO:0005886">
    <property type="term" value="C:plasma membrane"/>
    <property type="evidence" value="ECO:0007669"/>
    <property type="project" value="UniProtKB-SubCell"/>
</dbReference>
<dbReference type="Pfam" id="PF07228">
    <property type="entry name" value="SpoIIE"/>
    <property type="match status" value="1"/>
</dbReference>
<keyword evidence="7" id="KW-0547">Nucleotide-binding</keyword>
<dbReference type="SUPFAM" id="SSF55874">
    <property type="entry name" value="ATPase domain of HSP90 chaperone/DNA topoisomerase II/histidine kinase"/>
    <property type="match status" value="2"/>
</dbReference>
<keyword evidence="10" id="KW-0902">Two-component regulatory system</keyword>
<evidence type="ECO:0000313" key="16">
    <source>
        <dbReference type="Proteomes" id="UP000598146"/>
    </source>
</evidence>
<sequence>MGALPSRLRIAFERGGEMGARMSALDWSASPVGEPSTWPAELVDAVVTMLASRAQIVVFWGPEYTALYNDAYIAALGGKHPGYLGRPGSELWAETWDLLRELFDGVIAGDRSYYAADHFFLLQRHGFLEEAYFDISYDPIRDETGRAGGVFCIVSDTTGRVLGERRVRTLSALGRRLADSPGEAALAAEAAAVLGENAADVPFAALILDDVTHPAIRAVIESGRPGRIALREMVAEPAPSAADEALVLPIGVGADTVGALVLGVSRYLELEGAYRDFLDLAAAQISRAVANARAYEQERARAAELAALDQAKTNFFSNISHEFRTPLTLILGPVEDVLEDPATPGPLRDRLTPVHRNGLRLLKLVNTVLDFSRMESGRMQAVYRPTDLAAHTARLAVSFRPATERAGLRLTVDAPALDQPVHVDHELWEKIVFNLLSNAVKFTRDGGIEVRVRAEGGHAVVSVRDTGVGIAEAEQALLFDRFHRVTNAWARSHEGTGIGLALVRELAELHGGSVEVHSAPGRGSEFRVRIPFGTAHLPPERISDDPVAADSVEPRLWVDEATWWAGDGPALPDPVRNRSGGRILLADDNADLREHVSRLLRPHWDVVTAADGVNALEAAREHPFDLVLTDVMMPRLDGFGLIAALRADGRTRDVPIVVLSARAGEEAAVEGLAAGADDYLTKPFSARELLARVRANLELGKLRRDIVSRLRALVDAAVALNTVSSTAEVLDVAARHVLAMTSAGRVVITVPEARAERDGAAAASAEPDVVLPLPDTAGPHLGELRVWNSGDNPADPAVLTQLARLVGLRLANARLYETEHRIATTLQHSLLPQSLPRVPGAIVANRYVPGSSEARVGGDWYDVIASPDDELFLVIGDVVGKGVQAAAGMGQLRNALRAYVLEGFDCGASLSRLNRLVDTLGRRQFATVLCVAFDPRTRRLRYSSAGHPPPVRVDPGQAGAFLYGAALGPPIGALGDVIYPTRETYLSAGSRLLLYTDGLIEDRRQDIDSGLAELIVDAAVPTEHIDDLLEALLVKATRSTRRDDIAMVALEVTEPREFQLRLPAEPGRLTVLRRRLEDFLTAHGVPEADGFDLVVAVSEAAANAIEHPIDPAEPMITVEASLADDAVLVTIRDTGHWRPAGDAGFRGRGLALIGALTELSVHRSPDGTAVTLRRPLTAVRPA</sequence>
<comment type="catalytic activity">
    <reaction evidence="1">
        <text>ATP + protein L-histidine = ADP + protein N-phospho-L-histidine.</text>
        <dbReference type="EC" id="2.7.13.3"/>
    </reaction>
</comment>
<dbReference type="InterPro" id="IPR005467">
    <property type="entry name" value="His_kinase_dom"/>
</dbReference>
<dbReference type="GO" id="GO:0000155">
    <property type="term" value="F:phosphorelay sensor kinase activity"/>
    <property type="evidence" value="ECO:0007669"/>
    <property type="project" value="InterPro"/>
</dbReference>
<dbReference type="RefSeq" id="WP_196412204.1">
    <property type="nucleotide sequence ID" value="NZ_JADQTO010000001.1"/>
</dbReference>
<dbReference type="InterPro" id="IPR001932">
    <property type="entry name" value="PPM-type_phosphatase-like_dom"/>
</dbReference>
<dbReference type="CDD" id="cd00082">
    <property type="entry name" value="HisKA"/>
    <property type="match status" value="1"/>
</dbReference>
<feature type="modified residue" description="4-aspartylphosphate" evidence="12">
    <location>
        <position position="630"/>
    </location>
</feature>
<dbReference type="Pfam" id="PF13581">
    <property type="entry name" value="HATPase_c_2"/>
    <property type="match status" value="1"/>
</dbReference>
<organism evidence="15 16">
    <name type="scientific">Actinoplanes aureus</name>
    <dbReference type="NCBI Taxonomy" id="2792083"/>
    <lineage>
        <taxon>Bacteria</taxon>
        <taxon>Bacillati</taxon>
        <taxon>Actinomycetota</taxon>
        <taxon>Actinomycetes</taxon>
        <taxon>Micromonosporales</taxon>
        <taxon>Micromonosporaceae</taxon>
        <taxon>Actinoplanes</taxon>
    </lineage>
</organism>
<dbReference type="Pfam" id="PF02518">
    <property type="entry name" value="HATPase_c"/>
    <property type="match status" value="1"/>
</dbReference>
<dbReference type="EC" id="2.7.13.3" evidence="3"/>
<evidence type="ECO:0000313" key="15">
    <source>
        <dbReference type="EMBL" id="MBG0559886.1"/>
    </source>
</evidence>
<dbReference type="FunFam" id="3.30.565.10:FF:000023">
    <property type="entry name" value="PAS domain-containing sensor histidine kinase"/>
    <property type="match status" value="1"/>
</dbReference>
<dbReference type="EMBL" id="JADQTO010000001">
    <property type="protein sequence ID" value="MBG0559886.1"/>
    <property type="molecule type" value="Genomic_DNA"/>
</dbReference>
<keyword evidence="4" id="KW-1003">Cell membrane</keyword>
<dbReference type="SMART" id="SM00387">
    <property type="entry name" value="HATPase_c"/>
    <property type="match status" value="2"/>
</dbReference>
<dbReference type="InterPro" id="IPR036097">
    <property type="entry name" value="HisK_dim/P_sf"/>
</dbReference>
<keyword evidence="11" id="KW-0472">Membrane</keyword>
<keyword evidence="5 12" id="KW-0597">Phosphoprotein</keyword>
<evidence type="ECO:0000256" key="8">
    <source>
        <dbReference type="ARBA" id="ARBA00022777"/>
    </source>
</evidence>
<dbReference type="InterPro" id="IPR004358">
    <property type="entry name" value="Sig_transdc_His_kin-like_C"/>
</dbReference>
<dbReference type="InterPro" id="IPR011006">
    <property type="entry name" value="CheY-like_superfamily"/>
</dbReference>